<dbReference type="Proteomes" id="UP000326678">
    <property type="component" value="Chromosome Gxm2"/>
</dbReference>
<dbReference type="EMBL" id="CP045227">
    <property type="protein sequence ID" value="QFS50395.1"/>
    <property type="molecule type" value="Genomic_DNA"/>
</dbReference>
<proteinExistence type="predicted"/>
<sequence length="59" mass="6654">MGAIANFEEIGLPFLQALNPLNLAEVLLLIPNFLLFSFPKALTAMFILLHHHLYSQCPF</sequence>
<gene>
    <name evidence="2" type="ORF">GXM_07889</name>
</gene>
<evidence type="ECO:0000313" key="3">
    <source>
        <dbReference type="Proteomes" id="UP000326678"/>
    </source>
</evidence>
<keyword evidence="1" id="KW-0472">Membrane</keyword>
<keyword evidence="1" id="KW-1133">Transmembrane helix</keyword>
<accession>A0A5P8WC37</accession>
<keyword evidence="3" id="KW-1185">Reference proteome</keyword>
<evidence type="ECO:0000256" key="1">
    <source>
        <dbReference type="SAM" id="Phobius"/>
    </source>
</evidence>
<organism evidence="2 3">
    <name type="scientific">Nostoc sphaeroides CCNUC1</name>
    <dbReference type="NCBI Taxonomy" id="2653204"/>
    <lineage>
        <taxon>Bacteria</taxon>
        <taxon>Bacillati</taxon>
        <taxon>Cyanobacteriota</taxon>
        <taxon>Cyanophyceae</taxon>
        <taxon>Nostocales</taxon>
        <taxon>Nostocaceae</taxon>
        <taxon>Nostoc</taxon>
    </lineage>
</organism>
<evidence type="ECO:0000313" key="2">
    <source>
        <dbReference type="EMBL" id="QFS50395.1"/>
    </source>
</evidence>
<protein>
    <submittedName>
        <fullName evidence="2">Uncharacterized protein</fullName>
    </submittedName>
</protein>
<keyword evidence="1" id="KW-0812">Transmembrane</keyword>
<name>A0A5P8WC37_9NOSO</name>
<feature type="transmembrane region" description="Helical" evidence="1">
    <location>
        <begin position="26"/>
        <end position="49"/>
    </location>
</feature>
<reference evidence="2 3" key="1">
    <citation type="submission" date="2019-10" db="EMBL/GenBank/DDBJ databases">
        <title>Genomic and transcriptomic insights into the perfect genentic adaptation of a filamentous nitrogen-fixing cyanobacterium to rice fields.</title>
        <authorList>
            <person name="Chen Z."/>
        </authorList>
    </citation>
    <scope>NUCLEOTIDE SEQUENCE [LARGE SCALE GENOMIC DNA]</scope>
    <source>
        <strain evidence="2">CCNUC1</strain>
    </source>
</reference>
<dbReference type="KEGG" id="nsh:GXM_07889"/>
<dbReference type="AlphaFoldDB" id="A0A5P8WC37"/>